<accession>A0A5N5X1U6</accession>
<evidence type="ECO:0000313" key="2">
    <source>
        <dbReference type="EMBL" id="KAB8073965.1"/>
    </source>
</evidence>
<dbReference type="EMBL" id="ML732218">
    <property type="protein sequence ID" value="KAB8073965.1"/>
    <property type="molecule type" value="Genomic_DNA"/>
</dbReference>
<evidence type="ECO:0000313" key="3">
    <source>
        <dbReference type="Proteomes" id="UP000326565"/>
    </source>
</evidence>
<sequence length="62" mass="7047">MKIFTVLSAVIFATFVVAGPIKESNTEHGNQVEERQCNTGLTYISKLSWYKHQWRLGENSGM</sequence>
<feature type="chain" id="PRO_5024984247" evidence="1">
    <location>
        <begin position="19"/>
        <end position="62"/>
    </location>
</feature>
<keyword evidence="3" id="KW-1185">Reference proteome</keyword>
<organism evidence="2 3">
    <name type="scientific">Aspergillus leporis</name>
    <dbReference type="NCBI Taxonomy" id="41062"/>
    <lineage>
        <taxon>Eukaryota</taxon>
        <taxon>Fungi</taxon>
        <taxon>Dikarya</taxon>
        <taxon>Ascomycota</taxon>
        <taxon>Pezizomycotina</taxon>
        <taxon>Eurotiomycetes</taxon>
        <taxon>Eurotiomycetidae</taxon>
        <taxon>Eurotiales</taxon>
        <taxon>Aspergillaceae</taxon>
        <taxon>Aspergillus</taxon>
        <taxon>Aspergillus subgen. Circumdati</taxon>
    </lineage>
</organism>
<dbReference type="AlphaFoldDB" id="A0A5N5X1U6"/>
<gene>
    <name evidence="2" type="ORF">BDV29DRAFT_174613</name>
</gene>
<dbReference type="Proteomes" id="UP000326565">
    <property type="component" value="Unassembled WGS sequence"/>
</dbReference>
<name>A0A5N5X1U6_9EURO</name>
<reference evidence="2 3" key="1">
    <citation type="submission" date="2019-04" db="EMBL/GenBank/DDBJ databases">
        <title>Friends and foes A comparative genomics study of 23 Aspergillus species from section Flavi.</title>
        <authorList>
            <consortium name="DOE Joint Genome Institute"/>
            <person name="Kjaerbolling I."/>
            <person name="Vesth T."/>
            <person name="Frisvad J.C."/>
            <person name="Nybo J.L."/>
            <person name="Theobald S."/>
            <person name="Kildgaard S."/>
            <person name="Isbrandt T."/>
            <person name="Kuo A."/>
            <person name="Sato A."/>
            <person name="Lyhne E.K."/>
            <person name="Kogle M.E."/>
            <person name="Wiebenga A."/>
            <person name="Kun R.S."/>
            <person name="Lubbers R.J."/>
            <person name="Makela M.R."/>
            <person name="Barry K."/>
            <person name="Chovatia M."/>
            <person name="Clum A."/>
            <person name="Daum C."/>
            <person name="Haridas S."/>
            <person name="He G."/>
            <person name="LaButti K."/>
            <person name="Lipzen A."/>
            <person name="Mondo S."/>
            <person name="Riley R."/>
            <person name="Salamov A."/>
            <person name="Simmons B.A."/>
            <person name="Magnuson J.K."/>
            <person name="Henrissat B."/>
            <person name="Mortensen U.H."/>
            <person name="Larsen T.O."/>
            <person name="Devries R.P."/>
            <person name="Grigoriev I.V."/>
            <person name="Machida M."/>
            <person name="Baker S.E."/>
            <person name="Andersen M.R."/>
        </authorList>
    </citation>
    <scope>NUCLEOTIDE SEQUENCE [LARGE SCALE GENOMIC DNA]</scope>
    <source>
        <strain evidence="2 3">CBS 151.66</strain>
    </source>
</reference>
<feature type="signal peptide" evidence="1">
    <location>
        <begin position="1"/>
        <end position="18"/>
    </location>
</feature>
<proteinExistence type="predicted"/>
<protein>
    <submittedName>
        <fullName evidence="2">Uncharacterized protein</fullName>
    </submittedName>
</protein>
<evidence type="ECO:0000256" key="1">
    <source>
        <dbReference type="SAM" id="SignalP"/>
    </source>
</evidence>
<keyword evidence="1" id="KW-0732">Signal</keyword>